<evidence type="ECO:0000313" key="1">
    <source>
        <dbReference type="EMBL" id="BDR57501.1"/>
    </source>
</evidence>
<organism evidence="1 2">
    <name type="scientific">Xylocopilactobacillus apis</name>
    <dbReference type="NCBI Taxonomy" id="2932183"/>
    <lineage>
        <taxon>Bacteria</taxon>
        <taxon>Bacillati</taxon>
        <taxon>Bacillota</taxon>
        <taxon>Bacilli</taxon>
        <taxon>Lactobacillales</taxon>
        <taxon>Lactobacillaceae</taxon>
        <taxon>Xylocopilactobacillus</taxon>
    </lineage>
</organism>
<evidence type="ECO:0000313" key="2">
    <source>
        <dbReference type="Proteomes" id="UP001321804"/>
    </source>
</evidence>
<dbReference type="EMBL" id="AP026801">
    <property type="protein sequence ID" value="BDR57501.1"/>
    <property type="molecule type" value="Genomic_DNA"/>
</dbReference>
<dbReference type="KEGG" id="xak:KIMC2_20630"/>
<protein>
    <submittedName>
        <fullName evidence="1">Uncharacterized protein</fullName>
    </submittedName>
</protein>
<keyword evidence="2" id="KW-1185">Reference proteome</keyword>
<dbReference type="Proteomes" id="UP001321804">
    <property type="component" value="Chromosome"/>
</dbReference>
<dbReference type="AlphaFoldDB" id="A0AAU9CYI9"/>
<sequence length="76" mass="8802">MTVWEFYSKEQQQDYISFIKMYASLSKMFNQKSSTTGAPYLDSKFQETIYSRSFGAKEVDVGNTPHDMLSVLVLKE</sequence>
<dbReference type="RefSeq" id="WP_317696649.1">
    <property type="nucleotide sequence ID" value="NZ_AP026801.1"/>
</dbReference>
<proteinExistence type="predicted"/>
<accession>A0AAU9CYI9</accession>
<gene>
    <name evidence="1" type="ORF">KIMC2_20630</name>
</gene>
<name>A0AAU9CYI9_9LACO</name>
<reference evidence="1 2" key="1">
    <citation type="journal article" date="2023" name="Microbiol. Spectr.">
        <title>Symbiosis of Carpenter Bees with Uncharacterized Lactic Acid Bacteria Showing NAD Auxotrophy.</title>
        <authorList>
            <person name="Kawasaki S."/>
            <person name="Ozawa K."/>
            <person name="Mori T."/>
            <person name="Yamamoto A."/>
            <person name="Ito M."/>
            <person name="Ohkuma M."/>
            <person name="Sakamoto M."/>
            <person name="Matsutani M."/>
        </authorList>
    </citation>
    <scope>NUCLEOTIDE SEQUENCE [LARGE SCALE GENOMIC DNA]</scope>
    <source>
        <strain evidence="1 2">KimC2</strain>
    </source>
</reference>